<dbReference type="Pfam" id="PF00270">
    <property type="entry name" value="DEAD"/>
    <property type="match status" value="1"/>
</dbReference>
<evidence type="ECO:0000313" key="11">
    <source>
        <dbReference type="EMBL" id="BAT92597.1"/>
    </source>
</evidence>
<gene>
    <name evidence="11" type="primary">Vigan.07G135700</name>
    <name evidence="11" type="ORF">VIGAN_07135700</name>
</gene>
<dbReference type="PROSITE" id="PS51195">
    <property type="entry name" value="Q_MOTIF"/>
    <property type="match status" value="1"/>
</dbReference>
<dbReference type="GO" id="GO:0005524">
    <property type="term" value="F:ATP binding"/>
    <property type="evidence" value="ECO:0007669"/>
    <property type="project" value="UniProtKB-KW"/>
</dbReference>
<keyword evidence="2 6" id="KW-0378">Hydrolase</keyword>
<dbReference type="InterPro" id="IPR027417">
    <property type="entry name" value="P-loop_NTPase"/>
</dbReference>
<feature type="compositionally biased region" description="Basic and acidic residues" evidence="7">
    <location>
        <begin position="22"/>
        <end position="36"/>
    </location>
</feature>
<dbReference type="Gene3D" id="3.40.50.300">
    <property type="entry name" value="P-loop containing nucleotide triphosphate hydrolases"/>
    <property type="match status" value="2"/>
</dbReference>
<dbReference type="OrthoDB" id="10261904at2759"/>
<dbReference type="InterPro" id="IPR014014">
    <property type="entry name" value="RNA_helicase_DEAD_Q_motif"/>
</dbReference>
<evidence type="ECO:0000256" key="5">
    <source>
        <dbReference type="PROSITE-ProRule" id="PRU00552"/>
    </source>
</evidence>
<dbReference type="InterPro" id="IPR050079">
    <property type="entry name" value="DEAD_box_RNA_helicase"/>
</dbReference>
<dbReference type="InterPro" id="IPR014001">
    <property type="entry name" value="Helicase_ATP-bd"/>
</dbReference>
<dbReference type="CDD" id="cd17955">
    <property type="entry name" value="DEADc_DDX49"/>
    <property type="match status" value="1"/>
</dbReference>
<dbReference type="PROSITE" id="PS00039">
    <property type="entry name" value="DEAD_ATP_HELICASE"/>
    <property type="match status" value="1"/>
</dbReference>
<evidence type="ECO:0000256" key="2">
    <source>
        <dbReference type="ARBA" id="ARBA00022801"/>
    </source>
</evidence>
<protein>
    <recommendedName>
        <fullName evidence="13">RNA helicase</fullName>
    </recommendedName>
</protein>
<feature type="domain" description="Helicase ATP-binding" evidence="8">
    <location>
        <begin position="96"/>
        <end position="269"/>
    </location>
</feature>
<dbReference type="SMART" id="SM00487">
    <property type="entry name" value="DEXDc"/>
    <property type="match status" value="1"/>
</dbReference>
<reference evidence="11 12" key="1">
    <citation type="journal article" date="2015" name="Sci. Rep.">
        <title>The power of single molecule real-time sequencing technology in the de novo assembly of a eukaryotic genome.</title>
        <authorList>
            <person name="Sakai H."/>
            <person name="Naito K."/>
            <person name="Ogiso-Tanaka E."/>
            <person name="Takahashi Y."/>
            <person name="Iseki K."/>
            <person name="Muto C."/>
            <person name="Satou K."/>
            <person name="Teruya K."/>
            <person name="Shiroma A."/>
            <person name="Shimoji M."/>
            <person name="Hirano T."/>
            <person name="Itoh T."/>
            <person name="Kaga A."/>
            <person name="Tomooka N."/>
        </authorList>
    </citation>
    <scope>NUCLEOTIDE SEQUENCE [LARGE SCALE GENOMIC DNA]</scope>
    <source>
        <strain evidence="12">cv. Shumari</strain>
    </source>
</reference>
<evidence type="ECO:0000256" key="7">
    <source>
        <dbReference type="SAM" id="MobiDB-lite"/>
    </source>
</evidence>
<keyword evidence="12" id="KW-1185">Reference proteome</keyword>
<evidence type="ECO:0000259" key="10">
    <source>
        <dbReference type="PROSITE" id="PS51195"/>
    </source>
</evidence>
<dbReference type="InterPro" id="IPR011545">
    <property type="entry name" value="DEAD/DEAH_box_helicase_dom"/>
</dbReference>
<dbReference type="EMBL" id="AP015040">
    <property type="protein sequence ID" value="BAT92597.1"/>
    <property type="molecule type" value="Genomic_DNA"/>
</dbReference>
<dbReference type="InterPro" id="IPR001650">
    <property type="entry name" value="Helicase_C-like"/>
</dbReference>
<comment type="similarity">
    <text evidence="6">Belongs to the DEAD box helicase family.</text>
</comment>
<evidence type="ECO:0000259" key="9">
    <source>
        <dbReference type="PROSITE" id="PS51194"/>
    </source>
</evidence>
<dbReference type="CDD" id="cd18787">
    <property type="entry name" value="SF2_C_DEAD"/>
    <property type="match status" value="1"/>
</dbReference>
<name>A0A0S3SID7_PHAAN</name>
<dbReference type="GO" id="GO:0016787">
    <property type="term" value="F:hydrolase activity"/>
    <property type="evidence" value="ECO:0007669"/>
    <property type="project" value="UniProtKB-KW"/>
</dbReference>
<feature type="compositionally biased region" description="Basic and acidic residues" evidence="7">
    <location>
        <begin position="45"/>
        <end position="54"/>
    </location>
</feature>
<keyword evidence="4 6" id="KW-0067">ATP-binding</keyword>
<evidence type="ECO:0000256" key="1">
    <source>
        <dbReference type="ARBA" id="ARBA00022741"/>
    </source>
</evidence>
<dbReference type="PROSITE" id="PS51192">
    <property type="entry name" value="HELICASE_ATP_BIND_1"/>
    <property type="match status" value="1"/>
</dbReference>
<accession>A0A0S3SID7</accession>
<feature type="region of interest" description="Disordered" evidence="7">
    <location>
        <begin position="509"/>
        <end position="559"/>
    </location>
</feature>
<evidence type="ECO:0000256" key="4">
    <source>
        <dbReference type="ARBA" id="ARBA00022840"/>
    </source>
</evidence>
<feature type="short sequence motif" description="Q motif" evidence="5">
    <location>
        <begin position="65"/>
        <end position="93"/>
    </location>
</feature>
<feature type="compositionally biased region" description="Basic and acidic residues" evidence="7">
    <location>
        <begin position="510"/>
        <end position="527"/>
    </location>
</feature>
<evidence type="ECO:0000259" key="8">
    <source>
        <dbReference type="PROSITE" id="PS51192"/>
    </source>
</evidence>
<dbReference type="GO" id="GO:0003676">
    <property type="term" value="F:nucleic acid binding"/>
    <property type="evidence" value="ECO:0007669"/>
    <property type="project" value="InterPro"/>
</dbReference>
<dbReference type="SMART" id="SM00490">
    <property type="entry name" value="HELICc"/>
    <property type="match status" value="1"/>
</dbReference>
<feature type="domain" description="Helicase C-terminal" evidence="9">
    <location>
        <begin position="280"/>
        <end position="443"/>
    </location>
</feature>
<evidence type="ECO:0000256" key="6">
    <source>
        <dbReference type="RuleBase" id="RU000492"/>
    </source>
</evidence>
<evidence type="ECO:0000256" key="3">
    <source>
        <dbReference type="ARBA" id="ARBA00022806"/>
    </source>
</evidence>
<dbReference type="Pfam" id="PF00271">
    <property type="entry name" value="Helicase_C"/>
    <property type="match status" value="1"/>
</dbReference>
<dbReference type="GO" id="GO:0003724">
    <property type="term" value="F:RNA helicase activity"/>
    <property type="evidence" value="ECO:0007669"/>
    <property type="project" value="InterPro"/>
</dbReference>
<feature type="domain" description="DEAD-box RNA helicase Q" evidence="10">
    <location>
        <begin position="65"/>
        <end position="93"/>
    </location>
</feature>
<dbReference type="PANTHER" id="PTHR47959">
    <property type="entry name" value="ATP-DEPENDENT RNA HELICASE RHLE-RELATED"/>
    <property type="match status" value="1"/>
</dbReference>
<dbReference type="GO" id="GO:0005829">
    <property type="term" value="C:cytosol"/>
    <property type="evidence" value="ECO:0007669"/>
    <property type="project" value="TreeGrafter"/>
</dbReference>
<dbReference type="AlphaFoldDB" id="A0A0S3SID7"/>
<feature type="region of interest" description="Disordered" evidence="7">
    <location>
        <begin position="1"/>
        <end position="63"/>
    </location>
</feature>
<sequence length="559" mass="63796">MKRSRRDNDYGVSDAVGGGKNKTSEQVEPHHSRDHTLPVPQTQESHQRSAADGREDLDEAATDGKTFDDLGLEEWVVGTCRELGMRMPRHVQQRCIPPVLEGRHVLGIDETGSGKTAAFALPILHRLAEHPFGVFALVVTPTRELAFQLAEQFRALGSAVHLRITVVVGGMDMLKQTKDLVARPHLVIATPGRIHVLLRDNPDISPVFSRTKFLVLDEADRVLDACFQEELKFIFQCLPENRQNLFFSATSTSNLQKLRERYQDKMYVYEAYEGFKTVESLKQQVIFIPKKVKDVYLMHILSKMEDMGIRSAIVFISTCRDCHRLSLMLEVLDQEAAALYSFKSQTQRLEALHQFKSGKVSVLLATDVASRGLDIPTVDLVINYDVPRFPRDYIHRVGRTARAGRGGLALSLVTQNDVELIHEIEALIEKQLEMIEYKESEALALMKKVFSAKNVAEMRMIEDGFEEKAKERKNQKLKMLAEKGLLKKNKRRKKSKKFSEQGKEVFNAKNVEEMKMGKDSIERETKTKSAKRKRFVNEKKLNQRSKEFAQGKEKNKKRE</sequence>
<evidence type="ECO:0000313" key="12">
    <source>
        <dbReference type="Proteomes" id="UP000291084"/>
    </source>
</evidence>
<keyword evidence="3 6" id="KW-0347">Helicase</keyword>
<dbReference type="PROSITE" id="PS51194">
    <property type="entry name" value="HELICASE_CTER"/>
    <property type="match status" value="1"/>
</dbReference>
<organism evidence="11 12">
    <name type="scientific">Vigna angularis var. angularis</name>
    <dbReference type="NCBI Taxonomy" id="157739"/>
    <lineage>
        <taxon>Eukaryota</taxon>
        <taxon>Viridiplantae</taxon>
        <taxon>Streptophyta</taxon>
        <taxon>Embryophyta</taxon>
        <taxon>Tracheophyta</taxon>
        <taxon>Spermatophyta</taxon>
        <taxon>Magnoliopsida</taxon>
        <taxon>eudicotyledons</taxon>
        <taxon>Gunneridae</taxon>
        <taxon>Pentapetalae</taxon>
        <taxon>rosids</taxon>
        <taxon>fabids</taxon>
        <taxon>Fabales</taxon>
        <taxon>Fabaceae</taxon>
        <taxon>Papilionoideae</taxon>
        <taxon>50 kb inversion clade</taxon>
        <taxon>NPAAA clade</taxon>
        <taxon>indigoferoid/millettioid clade</taxon>
        <taxon>Phaseoleae</taxon>
        <taxon>Vigna</taxon>
    </lineage>
</organism>
<keyword evidence="1 6" id="KW-0547">Nucleotide-binding</keyword>
<proteinExistence type="inferred from homology"/>
<dbReference type="InterPro" id="IPR000629">
    <property type="entry name" value="RNA-helicase_DEAD-box_CS"/>
</dbReference>
<dbReference type="Proteomes" id="UP000291084">
    <property type="component" value="Chromosome 7"/>
</dbReference>
<dbReference type="PANTHER" id="PTHR47959:SF24">
    <property type="entry name" value="ATP-DEPENDENT RNA HELICASE"/>
    <property type="match status" value="1"/>
</dbReference>
<dbReference type="SUPFAM" id="SSF52540">
    <property type="entry name" value="P-loop containing nucleoside triphosphate hydrolases"/>
    <property type="match status" value="1"/>
</dbReference>
<feature type="compositionally biased region" description="Basic and acidic residues" evidence="7">
    <location>
        <begin position="535"/>
        <end position="553"/>
    </location>
</feature>
<evidence type="ECO:0008006" key="13">
    <source>
        <dbReference type="Google" id="ProtNLM"/>
    </source>
</evidence>